<gene>
    <name evidence="7" type="primary">atpI</name>
    <name evidence="7" type="ORF">HMPREF1250_2029</name>
</gene>
<proteinExistence type="predicted"/>
<dbReference type="eggNOG" id="ENOG50338CW">
    <property type="taxonomic scope" value="Bacteria"/>
</dbReference>
<dbReference type="AlphaFoldDB" id="U7UU61"/>
<dbReference type="PATRIC" id="fig|1111454.3.peg.358"/>
<dbReference type="RefSeq" id="WP_023052899.1">
    <property type="nucleotide sequence ID" value="NZ_AWXA01000007.1"/>
</dbReference>
<feature type="transmembrane region" description="Helical" evidence="6">
    <location>
        <begin position="12"/>
        <end position="29"/>
    </location>
</feature>
<feature type="transmembrane region" description="Helical" evidence="6">
    <location>
        <begin position="97"/>
        <end position="120"/>
    </location>
</feature>
<protein>
    <submittedName>
        <fullName evidence="7">ATP synthase F0, I subunit</fullName>
        <ecNumber evidence="7">3.6.3.14</ecNumber>
    </submittedName>
</protein>
<dbReference type="EMBL" id="AWXA01000007">
    <property type="protein sequence ID" value="ERT62003.1"/>
    <property type="molecule type" value="Genomic_DNA"/>
</dbReference>
<keyword evidence="4 6" id="KW-1133">Transmembrane helix</keyword>
<name>U7UU61_9FIRM</name>
<dbReference type="EC" id="3.6.3.14" evidence="7"/>
<evidence type="ECO:0000256" key="4">
    <source>
        <dbReference type="ARBA" id="ARBA00022989"/>
    </source>
</evidence>
<dbReference type="Pfam" id="PF03899">
    <property type="entry name" value="ATP-synt_I"/>
    <property type="match status" value="1"/>
</dbReference>
<evidence type="ECO:0000256" key="2">
    <source>
        <dbReference type="ARBA" id="ARBA00022475"/>
    </source>
</evidence>
<evidence type="ECO:0000256" key="6">
    <source>
        <dbReference type="SAM" id="Phobius"/>
    </source>
</evidence>
<dbReference type="GO" id="GO:0016787">
    <property type="term" value="F:hydrolase activity"/>
    <property type="evidence" value="ECO:0007669"/>
    <property type="project" value="UniProtKB-KW"/>
</dbReference>
<keyword evidence="7" id="KW-0378">Hydrolase</keyword>
<dbReference type="GO" id="GO:0005886">
    <property type="term" value="C:plasma membrane"/>
    <property type="evidence" value="ECO:0007669"/>
    <property type="project" value="UniProtKB-SubCell"/>
</dbReference>
<evidence type="ECO:0000313" key="7">
    <source>
        <dbReference type="EMBL" id="ERT62003.1"/>
    </source>
</evidence>
<comment type="subcellular location">
    <subcellularLocation>
        <location evidence="1">Cell membrane</location>
        <topology evidence="1">Multi-pass membrane protein</topology>
    </subcellularLocation>
</comment>
<evidence type="ECO:0000256" key="3">
    <source>
        <dbReference type="ARBA" id="ARBA00022692"/>
    </source>
</evidence>
<feature type="transmembrane region" description="Helical" evidence="6">
    <location>
        <begin position="69"/>
        <end position="91"/>
    </location>
</feature>
<keyword evidence="3 6" id="KW-0812">Transmembrane</keyword>
<dbReference type="OrthoDB" id="1625344at2"/>
<accession>U7UU61</accession>
<dbReference type="STRING" id="1111454.HMPREF1250_2029"/>
<keyword evidence="8" id="KW-1185">Reference proteome</keyword>
<dbReference type="InterPro" id="IPR005598">
    <property type="entry name" value="ATP_synth_I"/>
</dbReference>
<dbReference type="Proteomes" id="UP000017090">
    <property type="component" value="Unassembled WGS sequence"/>
</dbReference>
<comment type="caution">
    <text evidence="7">The sequence shown here is derived from an EMBL/GenBank/DDBJ whole genome shotgun (WGS) entry which is preliminary data.</text>
</comment>
<evidence type="ECO:0000313" key="8">
    <source>
        <dbReference type="Proteomes" id="UP000017090"/>
    </source>
</evidence>
<feature type="transmembrane region" description="Helical" evidence="6">
    <location>
        <begin position="35"/>
        <end position="57"/>
    </location>
</feature>
<sequence length="124" mass="13926">MDEFVRYVKKTLLRLTALTLVGAAVMAAAGKYGLLSGWFIGSLLNIVYFLMLSSRLFRSAKMQPVKALHFIRTGAVIRLLLIVLAVILVLQFPQINIFSFVGGIFTYRLLIFAETVSIFVRHSE</sequence>
<evidence type="ECO:0000256" key="1">
    <source>
        <dbReference type="ARBA" id="ARBA00004651"/>
    </source>
</evidence>
<keyword evidence="2" id="KW-1003">Cell membrane</keyword>
<organism evidence="7 8">
    <name type="scientific">Megasphaera vaginalis</name>
    <name type="common">ex Srinivasan et al. 2021</name>
    <dbReference type="NCBI Taxonomy" id="1111454"/>
    <lineage>
        <taxon>Bacteria</taxon>
        <taxon>Bacillati</taxon>
        <taxon>Bacillota</taxon>
        <taxon>Negativicutes</taxon>
        <taxon>Veillonellales</taxon>
        <taxon>Veillonellaceae</taxon>
        <taxon>Megasphaera</taxon>
    </lineage>
</organism>
<reference evidence="7 8" key="1">
    <citation type="submission" date="2013-09" db="EMBL/GenBank/DDBJ databases">
        <authorList>
            <person name="Durkin A.S."/>
            <person name="Haft D.R."/>
            <person name="McCorrison J."/>
            <person name="Torralba M."/>
            <person name="Gillis M."/>
            <person name="Haft D.H."/>
            <person name="Methe B."/>
            <person name="Sutton G."/>
            <person name="Nelson K.E."/>
        </authorList>
    </citation>
    <scope>NUCLEOTIDE SEQUENCE [LARGE SCALE GENOMIC DNA]</scope>
    <source>
        <strain evidence="7 8">BV3C16-1</strain>
    </source>
</reference>
<evidence type="ECO:0000256" key="5">
    <source>
        <dbReference type="ARBA" id="ARBA00023136"/>
    </source>
</evidence>
<keyword evidence="5 6" id="KW-0472">Membrane</keyword>